<feature type="domain" description="DNA primase/polymerase bifunctional N-terminal" evidence="1">
    <location>
        <begin position="7"/>
        <end position="163"/>
    </location>
</feature>
<reference evidence="2 3" key="1">
    <citation type="submission" date="2019-07" db="EMBL/GenBank/DDBJ databases">
        <title>Genome Sequencing and Assembly of Staphylococcus haemolyticus SDA2.</title>
        <authorList>
            <person name="Emmons C.B."/>
            <person name="Park C."/>
            <person name="Sevigny J.L."/>
            <person name="Andam C."/>
        </authorList>
    </citation>
    <scope>NUCLEOTIDE SEQUENCE [LARGE SCALE GENOMIC DNA]</scope>
    <source>
        <strain evidence="2 3">SDA2</strain>
    </source>
</reference>
<sequence>MTGYHVAKQLLKKNIEVIPLNKYKTPTVSFADKDVTDEFIEYHSYKYHKTNMLGVLTRKVWCIDIDINHADGENGFESIKDIPYYDEIVSNAQNTLVQTTASGGKHIIFYKRTGINYGQKIGYLPGVDIKAHNNSYFVLAGSRTEKGQYKHNGIKPKMYQGDFEKRIFSKQGNYKEQSLEPYSIKKVLPTTSFEHLPTGKGGKGKQAFNRIINGTSEYRNDDLYKAVSYANQYNIDIDPLRVLIGDNKNGDVITERQWEATVRSASR</sequence>
<evidence type="ECO:0000313" key="2">
    <source>
        <dbReference type="EMBL" id="TRL76953.1"/>
    </source>
</evidence>
<evidence type="ECO:0000259" key="1">
    <source>
        <dbReference type="SMART" id="SM00943"/>
    </source>
</evidence>
<evidence type="ECO:0000313" key="3">
    <source>
        <dbReference type="Proteomes" id="UP000316594"/>
    </source>
</evidence>
<dbReference type="RefSeq" id="WP_107638010.1">
    <property type="nucleotide sequence ID" value="NZ_PZIH01000079.1"/>
</dbReference>
<dbReference type="AlphaFoldDB" id="A0AB38PDB7"/>
<dbReference type="InterPro" id="IPR015330">
    <property type="entry name" value="DNA_primase/pol_bifunc_N"/>
</dbReference>
<protein>
    <submittedName>
        <fullName evidence="2">DNA primase</fullName>
    </submittedName>
</protein>
<dbReference type="Proteomes" id="UP000316594">
    <property type="component" value="Unassembled WGS sequence"/>
</dbReference>
<dbReference type="SUPFAM" id="SSF56747">
    <property type="entry name" value="Prim-pol domain"/>
    <property type="match status" value="1"/>
</dbReference>
<name>A0AB38PDB7_STAHA</name>
<dbReference type="Pfam" id="PF09250">
    <property type="entry name" value="Prim-Pol"/>
    <property type="match status" value="1"/>
</dbReference>
<organism evidence="2 3">
    <name type="scientific">Staphylococcus haemolyticus</name>
    <dbReference type="NCBI Taxonomy" id="1283"/>
    <lineage>
        <taxon>Bacteria</taxon>
        <taxon>Bacillati</taxon>
        <taxon>Bacillota</taxon>
        <taxon>Bacilli</taxon>
        <taxon>Bacillales</taxon>
        <taxon>Staphylococcaceae</taxon>
        <taxon>Staphylococcus</taxon>
    </lineage>
</organism>
<accession>A0AB38PDB7</accession>
<dbReference type="SMART" id="SM00943">
    <property type="entry name" value="Prim-Pol"/>
    <property type="match status" value="1"/>
</dbReference>
<proteinExistence type="predicted"/>
<dbReference type="EMBL" id="VJMP01000007">
    <property type="protein sequence ID" value="TRL76953.1"/>
    <property type="molecule type" value="Genomic_DNA"/>
</dbReference>
<gene>
    <name evidence="2" type="ORF">FNL11_08875</name>
</gene>
<comment type="caution">
    <text evidence="2">The sequence shown here is derived from an EMBL/GenBank/DDBJ whole genome shotgun (WGS) entry which is preliminary data.</text>
</comment>